<keyword evidence="1" id="KW-1133">Transmembrane helix</keyword>
<feature type="transmembrane region" description="Helical" evidence="1">
    <location>
        <begin position="37"/>
        <end position="57"/>
    </location>
</feature>
<gene>
    <name evidence="2" type="ORF">ATJ88_2469</name>
</gene>
<keyword evidence="1" id="KW-0472">Membrane</keyword>
<accession>A0A2A9EZM7</accession>
<protein>
    <submittedName>
        <fullName evidence="2">Uncharacterized protein</fullName>
    </submittedName>
</protein>
<reference evidence="2 3" key="1">
    <citation type="submission" date="2017-10" db="EMBL/GenBank/DDBJ databases">
        <title>Sequencing the genomes of 1000 actinobacteria strains.</title>
        <authorList>
            <person name="Klenk H.-P."/>
        </authorList>
    </citation>
    <scope>NUCLEOTIDE SEQUENCE [LARGE SCALE GENOMIC DNA]</scope>
    <source>
        <strain evidence="2 3">DSM 21863</strain>
    </source>
</reference>
<evidence type="ECO:0000313" key="3">
    <source>
        <dbReference type="Proteomes" id="UP000224130"/>
    </source>
</evidence>
<evidence type="ECO:0000313" key="2">
    <source>
        <dbReference type="EMBL" id="PFG43762.1"/>
    </source>
</evidence>
<dbReference type="Proteomes" id="UP000224130">
    <property type="component" value="Unassembled WGS sequence"/>
</dbReference>
<dbReference type="RefSeq" id="WP_098464069.1">
    <property type="nucleotide sequence ID" value="NZ_PDJJ01000001.1"/>
</dbReference>
<evidence type="ECO:0000256" key="1">
    <source>
        <dbReference type="SAM" id="Phobius"/>
    </source>
</evidence>
<feature type="transmembrane region" description="Helical" evidence="1">
    <location>
        <begin position="105"/>
        <end position="131"/>
    </location>
</feature>
<feature type="transmembrane region" description="Helical" evidence="1">
    <location>
        <begin position="77"/>
        <end position="99"/>
    </location>
</feature>
<organism evidence="2 3">
    <name type="scientific">Isoptericola jiangsuensis</name>
    <dbReference type="NCBI Taxonomy" id="548579"/>
    <lineage>
        <taxon>Bacteria</taxon>
        <taxon>Bacillati</taxon>
        <taxon>Actinomycetota</taxon>
        <taxon>Actinomycetes</taxon>
        <taxon>Micrococcales</taxon>
        <taxon>Promicromonosporaceae</taxon>
        <taxon>Isoptericola</taxon>
    </lineage>
</organism>
<keyword evidence="1" id="KW-0812">Transmembrane</keyword>
<keyword evidence="3" id="KW-1185">Reference proteome</keyword>
<proteinExistence type="predicted"/>
<name>A0A2A9EZM7_9MICO</name>
<sequence length="140" mass="14407">MSERRHWTTAADLALAACGVAWLLGMGADEASGDIVAVGAAWVFLVVGAPWAVARAVHLHWRWRDDGRPFAQAPRTLVLAAGLAGVLLLAGMTIGGSIGGTVVNLAGLALLALGVGAFLAAFTPLGSVMAARARRRAIER</sequence>
<dbReference type="AlphaFoldDB" id="A0A2A9EZM7"/>
<comment type="caution">
    <text evidence="2">The sequence shown here is derived from an EMBL/GenBank/DDBJ whole genome shotgun (WGS) entry which is preliminary data.</text>
</comment>
<dbReference type="EMBL" id="PDJJ01000001">
    <property type="protein sequence ID" value="PFG43762.1"/>
    <property type="molecule type" value="Genomic_DNA"/>
</dbReference>